<name>A8HZD8_AZOC5</name>
<dbReference type="HOGENOM" id="CLU_010194_1_2_5"/>
<organism evidence="2 3">
    <name type="scientific">Azorhizobium caulinodans (strain ATCC 43989 / DSM 5975 / JCM 20966 / LMG 6465 / NBRC 14845 / NCIMB 13405 / ORS 571)</name>
    <dbReference type="NCBI Taxonomy" id="438753"/>
    <lineage>
        <taxon>Bacteria</taxon>
        <taxon>Pseudomonadati</taxon>
        <taxon>Pseudomonadota</taxon>
        <taxon>Alphaproteobacteria</taxon>
        <taxon>Hyphomicrobiales</taxon>
        <taxon>Xanthobacteraceae</taxon>
        <taxon>Azorhizobium</taxon>
    </lineage>
</organism>
<dbReference type="Gene3D" id="3.40.50.720">
    <property type="entry name" value="NAD(P)-binding Rossmann-like Domain"/>
    <property type="match status" value="1"/>
</dbReference>
<accession>A8HZD8</accession>
<reference evidence="2 3" key="3">
    <citation type="journal article" date="2008" name="BMC Genomics">
        <title>The genome of the versatile nitrogen fixer Azorhizobium caulinodans ORS571.</title>
        <authorList>
            <person name="Lee KB."/>
            <person name="Backer P.D."/>
            <person name="Aono T."/>
            <person name="Liu CT."/>
            <person name="Suzuki S."/>
            <person name="Suzuki T."/>
            <person name="Kaneko T."/>
            <person name="Yamada M."/>
            <person name="Tabata S."/>
            <person name="Kupfer D.M."/>
            <person name="Najar F.Z."/>
            <person name="Wiley G.B."/>
            <person name="Roe B."/>
            <person name="Binnewies T.T."/>
            <person name="Ussery D.W."/>
            <person name="D'Haeze W."/>
            <person name="Herder J.D."/>
            <person name="Gevers D."/>
            <person name="Vereecke D."/>
            <person name="Holsters M."/>
            <person name="Oyaizu H."/>
        </authorList>
    </citation>
    <scope>NUCLEOTIDE SEQUENCE [LARGE SCALE GENOMIC DNA]</scope>
    <source>
        <strain evidence="3">ATCC 43989 / DSM 5975 / JCM 20966 / LMG 6465 / NBRC 14845 / NCIMB 13405 / ORS 571</strain>
    </source>
</reference>
<dbReference type="eggNOG" id="COG1028">
    <property type="taxonomic scope" value="Bacteria"/>
</dbReference>
<protein>
    <submittedName>
        <fullName evidence="2">3-oxoacyl-(Acyl-carrier protein) reductase</fullName>
    </submittedName>
</protein>
<dbReference type="PRINTS" id="PR00081">
    <property type="entry name" value="GDHRDH"/>
</dbReference>
<dbReference type="KEGG" id="azc:AZC_4571"/>
<dbReference type="Proteomes" id="UP000000270">
    <property type="component" value="Chromosome"/>
</dbReference>
<dbReference type="PANTHER" id="PTHR42879">
    <property type="entry name" value="3-OXOACYL-(ACYL-CARRIER-PROTEIN) REDUCTASE"/>
    <property type="match status" value="1"/>
</dbReference>
<dbReference type="SUPFAM" id="SSF51735">
    <property type="entry name" value="NAD(P)-binding Rossmann-fold domains"/>
    <property type="match status" value="1"/>
</dbReference>
<dbReference type="FunFam" id="3.40.50.720:FF:000084">
    <property type="entry name" value="Short-chain dehydrogenase reductase"/>
    <property type="match status" value="1"/>
</dbReference>
<keyword evidence="3" id="KW-1185">Reference proteome</keyword>
<dbReference type="STRING" id="438753.AZC_4571"/>
<reference evidence="2 3" key="5">
    <citation type="journal article" date="2010" name="Appl. Environ. Microbiol.">
        <title>phrR-like gene praR of Azorhizobium caulinodans ORS571 is essential for symbiosis with Sesbania rostrata and is involved in expression of reb genes.</title>
        <authorList>
            <person name="Akiba N."/>
            <person name="Aono T."/>
            <person name="Toyazaki H."/>
            <person name="Sato S."/>
            <person name="Oyaizu H."/>
        </authorList>
    </citation>
    <scope>NUCLEOTIDE SEQUENCE [LARGE SCALE GENOMIC DNA]</scope>
    <source>
        <strain evidence="3">ATCC 43989 / DSM 5975 / JCM 20966 / LMG 6465 / NBRC 14845 / NCIMB 13405 / ORS 571</strain>
    </source>
</reference>
<dbReference type="PANTHER" id="PTHR42879:SF6">
    <property type="entry name" value="NADPH-DEPENDENT REDUCTASE BACG"/>
    <property type="match status" value="1"/>
</dbReference>
<reference evidence="2 3" key="4">
    <citation type="journal article" date="2009" name="Appl. Environ. Microbiol.">
        <title>Comparative genome-wide transcriptional profiling of Azorhizobium caulinodans ORS571 grown under free-living and symbiotic conditions.</title>
        <authorList>
            <person name="Tsukada S."/>
            <person name="Aono T."/>
            <person name="Akiba N."/>
            <person name="Lee KB."/>
            <person name="Liu CT."/>
            <person name="Toyazaki H."/>
            <person name="Oyaizu H."/>
        </authorList>
    </citation>
    <scope>NUCLEOTIDE SEQUENCE [LARGE SCALE GENOMIC DNA]</scope>
    <source>
        <strain evidence="3">ATCC 43989 / DSM 5975 / JCM 20966 / LMG 6465 / NBRC 14845 / NCIMB 13405 / ORS 571</strain>
    </source>
</reference>
<dbReference type="PRINTS" id="PR00080">
    <property type="entry name" value="SDRFAMILY"/>
</dbReference>
<reference evidence="2 3" key="1">
    <citation type="journal article" date="2007" name="Appl. Environ. Microbiol.">
        <title>Rhizobial factors required for stem nodule maturation and maintenance in Sesbania rostrata-Azorhizobium caulinodans ORS571 symbiosis.</title>
        <authorList>
            <person name="Suzuki S."/>
            <person name="Aono T."/>
            <person name="Lee KB."/>
            <person name="Suzuki T."/>
            <person name="Liu CT."/>
            <person name="Miwa H."/>
            <person name="Wakao S."/>
            <person name="Iki T."/>
            <person name="Oyaizu H."/>
        </authorList>
    </citation>
    <scope>NUCLEOTIDE SEQUENCE [LARGE SCALE GENOMIC DNA]</scope>
    <source>
        <strain evidence="3">ATCC 43989 / DSM 5975 / JCM 20966 / LMG 6465 / NBRC 14845 / NCIMB 13405 / ORS 571</strain>
    </source>
</reference>
<sequence length="269" mass="28298">MQPFGRRPAASYGVRAGLGPLWRDDRFAVAQRSGGMTDRVAVVTAGGSGMGAAAARRLAADGFKVAILSSSGKGEALAQELGGLGITGSNQKVEDLEQLVSATMARFGRIDVLVNSAGHGPRAPILEITDAQWHTGLDVYLMNVIRPTRLIAPIMADQKGGAIINISTAWAFEPAANFPTSAVFRAGLAAYTKLFADQYAPHNVRMNNVLPGWIDSLPATEERRASVPLGRYGKSEEIAATIAFLASEGAGYITGQNIKVDGGLMRSSV</sequence>
<proteinExistence type="inferred from homology"/>
<evidence type="ECO:0000256" key="1">
    <source>
        <dbReference type="ARBA" id="ARBA00006484"/>
    </source>
</evidence>
<dbReference type="InterPro" id="IPR050259">
    <property type="entry name" value="SDR"/>
</dbReference>
<evidence type="ECO:0000313" key="3">
    <source>
        <dbReference type="Proteomes" id="UP000000270"/>
    </source>
</evidence>
<reference evidence="3" key="2">
    <citation type="submission" date="2007-04" db="EMBL/GenBank/DDBJ databases">
        <title>Complete genome sequence of the nitrogen-fixing bacterium Azorhizobium caulinodans ORS571.</title>
        <authorList>
            <person name="Lee K.B."/>
            <person name="Backer P.D."/>
            <person name="Aono T."/>
            <person name="Liu C.T."/>
            <person name="Suzuki S."/>
            <person name="Suzuki T."/>
            <person name="Kaneko T."/>
            <person name="Yamada M."/>
            <person name="Tabata S."/>
            <person name="Kupfer D.M."/>
            <person name="Najar F.Z."/>
            <person name="Wiley G.B."/>
            <person name="Roe B."/>
            <person name="Binnewies T."/>
            <person name="Ussery D."/>
            <person name="Vereecke D."/>
            <person name="Gevers D."/>
            <person name="Holsters M."/>
            <person name="Oyaizu H."/>
        </authorList>
    </citation>
    <scope>NUCLEOTIDE SEQUENCE [LARGE SCALE GENOMIC DNA]</scope>
    <source>
        <strain evidence="3">ATCC 43989 / DSM 5975 / JCM 20966 / LMG 6465 / NBRC 14845 / NCIMB 13405 / ORS 571</strain>
    </source>
</reference>
<dbReference type="Pfam" id="PF13561">
    <property type="entry name" value="adh_short_C2"/>
    <property type="match status" value="1"/>
</dbReference>
<dbReference type="AlphaFoldDB" id="A8HZD8"/>
<reference evidence="2 3" key="6">
    <citation type="journal article" date="2011" name="Appl. Environ. Microbiol.">
        <title>Involvement of the azorhizobial chromosome partition gene (parA) in the onset of bacteroid differentiation during Sesbania rostrata stem nodule development.</title>
        <authorList>
            <person name="Liu CT."/>
            <person name="Lee KB."/>
            <person name="Wang YS."/>
            <person name="Peng MH."/>
            <person name="Lee KT."/>
            <person name="Suzuki S."/>
            <person name="Suzuki T."/>
            <person name="Oyaizu H."/>
        </authorList>
    </citation>
    <scope>NUCLEOTIDE SEQUENCE [LARGE SCALE GENOMIC DNA]</scope>
    <source>
        <strain evidence="3">ATCC 43989 / DSM 5975 / JCM 20966 / LMG 6465 / NBRC 14845 / NCIMB 13405 / ORS 571</strain>
    </source>
</reference>
<dbReference type="EMBL" id="AP009384">
    <property type="protein sequence ID" value="BAF90569.1"/>
    <property type="molecule type" value="Genomic_DNA"/>
</dbReference>
<dbReference type="InterPro" id="IPR002347">
    <property type="entry name" value="SDR_fam"/>
</dbReference>
<comment type="similarity">
    <text evidence="1">Belongs to the short-chain dehydrogenases/reductases (SDR) family.</text>
</comment>
<gene>
    <name evidence="2" type="ordered locus">AZC_4571</name>
</gene>
<dbReference type="InterPro" id="IPR036291">
    <property type="entry name" value="NAD(P)-bd_dom_sf"/>
</dbReference>
<evidence type="ECO:0000313" key="2">
    <source>
        <dbReference type="EMBL" id="BAF90569.1"/>
    </source>
</evidence>